<dbReference type="Gene3D" id="3.30.40.10">
    <property type="entry name" value="Zinc/RING finger domain, C3HC4 (zinc finger)"/>
    <property type="match status" value="1"/>
</dbReference>
<dbReference type="InterPro" id="IPR052440">
    <property type="entry name" value="Trans_Reg/Chrom_Remod"/>
</dbReference>
<keyword evidence="3" id="KW-0863">Zinc-finger</keyword>
<feature type="domain" description="PHD-type" evidence="6">
    <location>
        <begin position="135"/>
        <end position="254"/>
    </location>
</feature>
<keyword evidence="2" id="KW-0479">Metal-binding</keyword>
<feature type="compositionally biased region" description="Basic residues" evidence="5">
    <location>
        <begin position="1"/>
        <end position="22"/>
    </location>
</feature>
<evidence type="ECO:0000256" key="2">
    <source>
        <dbReference type="ARBA" id="ARBA00022723"/>
    </source>
</evidence>
<keyword evidence="4" id="KW-0862">Zinc</keyword>
<dbReference type="PANTHER" id="PTHR14955:SF4">
    <property type="entry name" value="PHD-TYPE DOMAIN-CONTAINING PROTEIN"/>
    <property type="match status" value="1"/>
</dbReference>
<dbReference type="GO" id="GO:0008270">
    <property type="term" value="F:zinc ion binding"/>
    <property type="evidence" value="ECO:0007669"/>
    <property type="project" value="UniProtKB-KW"/>
</dbReference>
<dbReference type="AlphaFoldDB" id="A0AAD4NGN7"/>
<dbReference type="GO" id="GO:0006357">
    <property type="term" value="P:regulation of transcription by RNA polymerase II"/>
    <property type="evidence" value="ECO:0007669"/>
    <property type="project" value="TreeGrafter"/>
</dbReference>
<name>A0AAD4NGN7_9BILA</name>
<evidence type="ECO:0000256" key="5">
    <source>
        <dbReference type="SAM" id="MobiDB-lite"/>
    </source>
</evidence>
<gene>
    <name evidence="7" type="ORF">DdX_01924</name>
</gene>
<proteinExistence type="predicted"/>
<accession>A0AAD4NGN7</accession>
<dbReference type="EMBL" id="JAKKPZ010000002">
    <property type="protein sequence ID" value="KAI1725272.1"/>
    <property type="molecule type" value="Genomic_DNA"/>
</dbReference>
<dbReference type="PANTHER" id="PTHR14955">
    <property type="entry name" value="RETINOIC ACID INDUCED 1/TRANSCRIPTION FACTOR 20"/>
    <property type="match status" value="1"/>
</dbReference>
<dbReference type="PROSITE" id="PS51805">
    <property type="entry name" value="EPHD"/>
    <property type="match status" value="1"/>
</dbReference>
<dbReference type="Proteomes" id="UP001201812">
    <property type="component" value="Unassembled WGS sequence"/>
</dbReference>
<keyword evidence="8" id="KW-1185">Reference proteome</keyword>
<evidence type="ECO:0000313" key="7">
    <source>
        <dbReference type="EMBL" id="KAI1725272.1"/>
    </source>
</evidence>
<keyword evidence="1" id="KW-0597">Phosphoprotein</keyword>
<evidence type="ECO:0000259" key="6">
    <source>
        <dbReference type="PROSITE" id="PS51805"/>
    </source>
</evidence>
<sequence>MNTSSKKKSVGKNKRKTKRAKSKRDDGNAKLIEQLNARYGKAKKDTEEVLIATVNPTVHPSSYERAIARATESHLNRLSQPEAPADLIKSIWLCALCQNRSCFDALGDLYGPYYAKSFNCELPKIFGPSTCEYPPSSTSALKEEEKLVPAQKFTKTKKQKINSPPAIGSVNGSVDLWFHGNCVLWAPELFLIGGQIAGLSNFMNQYWRQKCNICLKVGATIKAADNCLIHYPCAIEKGYQLNELTFTCLPPKHYMQIIWNRERIGDVFSDVASAVKCCQEYGLLPKSRKCRRKHEMKLDLNTNGIGLFRCRQKGCDEAKSIAKGTWFENCRLSIRNVMSICYSFALEDSYDRCIRETFDFKKVASATRTGEATIAAW</sequence>
<evidence type="ECO:0000313" key="8">
    <source>
        <dbReference type="Proteomes" id="UP001201812"/>
    </source>
</evidence>
<dbReference type="InterPro" id="IPR013083">
    <property type="entry name" value="Znf_RING/FYVE/PHD"/>
</dbReference>
<organism evidence="7 8">
    <name type="scientific">Ditylenchus destructor</name>
    <dbReference type="NCBI Taxonomy" id="166010"/>
    <lineage>
        <taxon>Eukaryota</taxon>
        <taxon>Metazoa</taxon>
        <taxon>Ecdysozoa</taxon>
        <taxon>Nematoda</taxon>
        <taxon>Chromadorea</taxon>
        <taxon>Rhabditida</taxon>
        <taxon>Tylenchina</taxon>
        <taxon>Tylenchomorpha</taxon>
        <taxon>Sphaerularioidea</taxon>
        <taxon>Anguinidae</taxon>
        <taxon>Anguininae</taxon>
        <taxon>Ditylenchus</taxon>
    </lineage>
</organism>
<protein>
    <submittedName>
        <fullName evidence="7">Transcription factor 20</fullName>
    </submittedName>
</protein>
<reference evidence="7" key="1">
    <citation type="submission" date="2022-01" db="EMBL/GenBank/DDBJ databases">
        <title>Genome Sequence Resource for Two Populations of Ditylenchus destructor, the Migratory Endoparasitic Phytonematode.</title>
        <authorList>
            <person name="Zhang H."/>
            <person name="Lin R."/>
            <person name="Xie B."/>
        </authorList>
    </citation>
    <scope>NUCLEOTIDE SEQUENCE</scope>
    <source>
        <strain evidence="7">BazhouSP</strain>
    </source>
</reference>
<evidence type="ECO:0000256" key="1">
    <source>
        <dbReference type="ARBA" id="ARBA00022553"/>
    </source>
</evidence>
<feature type="region of interest" description="Disordered" evidence="5">
    <location>
        <begin position="1"/>
        <end position="28"/>
    </location>
</feature>
<dbReference type="GO" id="GO:0005634">
    <property type="term" value="C:nucleus"/>
    <property type="evidence" value="ECO:0007669"/>
    <property type="project" value="TreeGrafter"/>
</dbReference>
<evidence type="ECO:0000256" key="3">
    <source>
        <dbReference type="ARBA" id="ARBA00022771"/>
    </source>
</evidence>
<evidence type="ECO:0000256" key="4">
    <source>
        <dbReference type="ARBA" id="ARBA00022833"/>
    </source>
</evidence>
<comment type="caution">
    <text evidence="7">The sequence shown here is derived from an EMBL/GenBank/DDBJ whole genome shotgun (WGS) entry which is preliminary data.</text>
</comment>
<dbReference type="InterPro" id="IPR034732">
    <property type="entry name" value="EPHD"/>
</dbReference>